<protein>
    <submittedName>
        <fullName evidence="2">Alpha/beta hydrolase</fullName>
    </submittedName>
</protein>
<keyword evidence="2" id="KW-0378">Hydrolase</keyword>
<evidence type="ECO:0000313" key="3">
    <source>
        <dbReference type="Proteomes" id="UP000622860"/>
    </source>
</evidence>
<feature type="domain" description="Serine aminopeptidase S33" evidence="1">
    <location>
        <begin position="26"/>
        <end position="286"/>
    </location>
</feature>
<dbReference type="AlphaFoldDB" id="A0A917H3Z6"/>
<comment type="caution">
    <text evidence="2">The sequence shown here is derived from an EMBL/GenBank/DDBJ whole genome shotgun (WGS) entry which is preliminary data.</text>
</comment>
<evidence type="ECO:0000313" key="2">
    <source>
        <dbReference type="EMBL" id="GGG66895.1"/>
    </source>
</evidence>
<dbReference type="InterPro" id="IPR029058">
    <property type="entry name" value="AB_hydrolase_fold"/>
</dbReference>
<dbReference type="Pfam" id="PF12146">
    <property type="entry name" value="Hydrolase_4"/>
    <property type="match status" value="1"/>
</dbReference>
<dbReference type="InterPro" id="IPR051044">
    <property type="entry name" value="MAG_DAG_Lipase"/>
</dbReference>
<dbReference type="GO" id="GO:0016787">
    <property type="term" value="F:hydrolase activity"/>
    <property type="evidence" value="ECO:0007669"/>
    <property type="project" value="UniProtKB-KW"/>
</dbReference>
<proteinExistence type="predicted"/>
<name>A0A917H3Z6_9BACI</name>
<evidence type="ECO:0000259" key="1">
    <source>
        <dbReference type="Pfam" id="PF12146"/>
    </source>
</evidence>
<organism evidence="2 3">
    <name type="scientific">Virgibacillus oceani</name>
    <dbReference type="NCBI Taxonomy" id="1479511"/>
    <lineage>
        <taxon>Bacteria</taxon>
        <taxon>Bacillati</taxon>
        <taxon>Bacillota</taxon>
        <taxon>Bacilli</taxon>
        <taxon>Bacillales</taxon>
        <taxon>Bacillaceae</taxon>
        <taxon>Virgibacillus</taxon>
    </lineage>
</organism>
<dbReference type="EMBL" id="BMFR01000002">
    <property type="protein sequence ID" value="GGG66895.1"/>
    <property type="molecule type" value="Genomic_DNA"/>
</dbReference>
<dbReference type="Proteomes" id="UP000622860">
    <property type="component" value="Unassembled WGS sequence"/>
</dbReference>
<reference evidence="2" key="2">
    <citation type="submission" date="2020-09" db="EMBL/GenBank/DDBJ databases">
        <authorList>
            <person name="Sun Q."/>
            <person name="Zhou Y."/>
        </authorList>
    </citation>
    <scope>NUCLEOTIDE SEQUENCE</scope>
    <source>
        <strain evidence="2">CGMCC 1.12754</strain>
    </source>
</reference>
<reference evidence="2" key="1">
    <citation type="journal article" date="2014" name="Int. J. Syst. Evol. Microbiol.">
        <title>Complete genome sequence of Corynebacterium casei LMG S-19264T (=DSM 44701T), isolated from a smear-ripened cheese.</title>
        <authorList>
            <consortium name="US DOE Joint Genome Institute (JGI-PGF)"/>
            <person name="Walter F."/>
            <person name="Albersmeier A."/>
            <person name="Kalinowski J."/>
            <person name="Ruckert C."/>
        </authorList>
    </citation>
    <scope>NUCLEOTIDE SEQUENCE</scope>
    <source>
        <strain evidence="2">CGMCC 1.12754</strain>
    </source>
</reference>
<dbReference type="Gene3D" id="3.40.50.1820">
    <property type="entry name" value="alpha/beta hydrolase"/>
    <property type="match status" value="1"/>
</dbReference>
<sequence length="309" mass="35922">MENEYWLRMSDDADIYVKKWFEPNRKPKAILQLAHGMVEHIERYNDFASFLIKHDIFVYGNDHRGHGKTGERQGLLGFLAEKDGFQIVTEDLFEVTKKIKSDFPNIPVFMLGHSMGSFLGRNYIQSHSNEIDGILLSGTGYFPKIKTFTGKQLSSLFPPRNPNTLMNFLTYFSYNKKIGNRKTTLDWLTSNEKAVQDYMNDPYCGFVPTARFFYDLMSGIINIQDSNRIETIRKDLPLLLISGDMDPVGDYTKGVWKTAKLYEKAGMEKIMIHIFTDGRHELLNETYKDEVYHSIYNWIVNEINRKSSE</sequence>
<keyword evidence="3" id="KW-1185">Reference proteome</keyword>
<dbReference type="InterPro" id="IPR022742">
    <property type="entry name" value="Hydrolase_4"/>
</dbReference>
<dbReference type="SUPFAM" id="SSF53474">
    <property type="entry name" value="alpha/beta-Hydrolases"/>
    <property type="match status" value="1"/>
</dbReference>
<gene>
    <name evidence="2" type="ORF">GCM10011398_08220</name>
</gene>
<dbReference type="PANTHER" id="PTHR11614">
    <property type="entry name" value="PHOSPHOLIPASE-RELATED"/>
    <property type="match status" value="1"/>
</dbReference>
<dbReference type="RefSeq" id="WP_188454080.1">
    <property type="nucleotide sequence ID" value="NZ_BMFR01000002.1"/>
</dbReference>
<accession>A0A917H3Z6</accession>